<organism evidence="3 4">
    <name type="scientific">Haloplanus rubicundus</name>
    <dbReference type="NCBI Taxonomy" id="1547898"/>
    <lineage>
        <taxon>Archaea</taxon>
        <taxon>Methanobacteriati</taxon>
        <taxon>Methanobacteriota</taxon>
        <taxon>Stenosarchaea group</taxon>
        <taxon>Halobacteria</taxon>
        <taxon>Halobacteriales</taxon>
        <taxon>Haloferacaceae</taxon>
        <taxon>Haloplanus</taxon>
    </lineage>
</organism>
<dbReference type="Proteomes" id="UP000252985">
    <property type="component" value="Chromosome"/>
</dbReference>
<feature type="transmembrane region" description="Helical" evidence="1">
    <location>
        <begin position="218"/>
        <end position="241"/>
    </location>
</feature>
<dbReference type="KEGG" id="haq:DU484_04505"/>
<keyword evidence="1" id="KW-0472">Membrane</keyword>
<name>A0A345EAG1_9EURY</name>
<keyword evidence="1" id="KW-0812">Transmembrane</keyword>
<keyword evidence="5" id="KW-1185">Reference proteome</keyword>
<accession>A0A345E0W0</accession>
<dbReference type="PANTHER" id="PTHR35519">
    <property type="entry name" value="MEMBRANE PROTEINS"/>
    <property type="match status" value="1"/>
</dbReference>
<dbReference type="PANTHER" id="PTHR35519:SF2">
    <property type="entry name" value="PH DOMAIN PROTEIN"/>
    <property type="match status" value="1"/>
</dbReference>
<gene>
    <name evidence="3" type="ORF">DU484_04505</name>
    <name evidence="2" type="ORF">DU500_04920</name>
</gene>
<dbReference type="AlphaFoldDB" id="A0A345EAG1"/>
<proteinExistence type="predicted"/>
<reference evidence="2 5" key="2">
    <citation type="submission" date="2018-07" db="EMBL/GenBank/DDBJ databases">
        <title>Genome sequences of Haloplanus sp. CBA1113.</title>
        <authorList>
            <person name="Kim Y.B."/>
            <person name="Roh S.W."/>
        </authorList>
    </citation>
    <scope>NUCLEOTIDE SEQUENCE [LARGE SCALE GENOMIC DNA]</scope>
    <source>
        <strain evidence="2 5">CBA1113</strain>
    </source>
</reference>
<dbReference type="KEGG" id="haj:DU500_04920"/>
<evidence type="ECO:0000313" key="4">
    <source>
        <dbReference type="Proteomes" id="UP000252985"/>
    </source>
</evidence>
<keyword evidence="1" id="KW-1133">Transmembrane helix</keyword>
<evidence type="ECO:0000313" key="3">
    <source>
        <dbReference type="EMBL" id="AXG09183.1"/>
    </source>
</evidence>
<evidence type="ECO:0000313" key="2">
    <source>
        <dbReference type="EMBL" id="AXG05832.1"/>
    </source>
</evidence>
<feature type="transmembrane region" description="Helical" evidence="1">
    <location>
        <begin position="128"/>
        <end position="149"/>
    </location>
</feature>
<dbReference type="Proteomes" id="UP000253273">
    <property type="component" value="Chromosome"/>
</dbReference>
<protein>
    <submittedName>
        <fullName evidence="3">DUF4112 domain-containing protein</fullName>
    </submittedName>
</protein>
<reference evidence="3 4" key="1">
    <citation type="submission" date="2018-07" db="EMBL/GenBank/DDBJ databases">
        <title>Genome sequences of Haloplanus sp. CBA1112.</title>
        <authorList>
            <person name="Kim Y.B."/>
            <person name="Roh S.W."/>
        </authorList>
    </citation>
    <scope>NUCLEOTIDE SEQUENCE [LARGE SCALE GENOMIC DNA]</scope>
    <source>
        <strain evidence="3 4">CBA1112</strain>
    </source>
</reference>
<evidence type="ECO:0000256" key="1">
    <source>
        <dbReference type="SAM" id="Phobius"/>
    </source>
</evidence>
<dbReference type="Pfam" id="PF13430">
    <property type="entry name" value="DUF4112"/>
    <property type="match status" value="1"/>
</dbReference>
<dbReference type="InterPro" id="IPR025187">
    <property type="entry name" value="DUF4112"/>
</dbReference>
<sequence length="248" mass="26012">MWSSPGVVLRYANEASPSANPGVHESSALVSTPETGGVWGVVNEVARLRIVSAAPTPDAFTTAPVGIVVNTSRDSADGADADAPIVTVDADLDPATAADLRRLRDLSHLLDDSIRVPGTEFRVGIEPLIGLLPVVGDGFGLAVSAYVFAVATRTGVPRATLARIAFVLWLDAVVGSVPVLGDLFDAYWKANLRSTRLLEARLADPASAAADRRYLRRLAAVVVVLTLVVAAVLVTLAWWLVRTLGVSG</sequence>
<accession>A0A345EAG1</accession>
<dbReference type="EMBL" id="CP031150">
    <property type="protein sequence ID" value="AXG05832.1"/>
    <property type="molecule type" value="Genomic_DNA"/>
</dbReference>
<dbReference type="EMBL" id="CP031148">
    <property type="protein sequence ID" value="AXG09183.1"/>
    <property type="molecule type" value="Genomic_DNA"/>
</dbReference>
<evidence type="ECO:0000313" key="5">
    <source>
        <dbReference type="Proteomes" id="UP000253273"/>
    </source>
</evidence>